<gene>
    <name evidence="1" type="ORF">Kpol_530p7</name>
</gene>
<name>A7TKY2_VANPO</name>
<dbReference type="AlphaFoldDB" id="A7TKY2"/>
<dbReference type="eggNOG" id="KOG2961">
    <property type="taxonomic scope" value="Eukaryota"/>
</dbReference>
<evidence type="ECO:0008006" key="3">
    <source>
        <dbReference type="Google" id="ProtNLM"/>
    </source>
</evidence>
<dbReference type="GO" id="GO:0031314">
    <property type="term" value="C:extrinsic component of mitochondrial inner membrane"/>
    <property type="evidence" value="ECO:0007669"/>
    <property type="project" value="EnsemblFungi"/>
</dbReference>
<dbReference type="STRING" id="436907.A7TKY2"/>
<accession>A7TKY2</accession>
<dbReference type="SUPFAM" id="SSF56784">
    <property type="entry name" value="HAD-like"/>
    <property type="match status" value="1"/>
</dbReference>
<evidence type="ECO:0000313" key="2">
    <source>
        <dbReference type="Proteomes" id="UP000000267"/>
    </source>
</evidence>
<dbReference type="KEGG" id="vpo:Kpol_530p7"/>
<dbReference type="PANTHER" id="PTHR19288:SF25">
    <property type="entry name" value="PHOSPHATIDYLGLYCEROPHOSPHATASE GEP4, MITOCHONDRIAL"/>
    <property type="match status" value="1"/>
</dbReference>
<dbReference type="RefSeq" id="XP_001644896.1">
    <property type="nucleotide sequence ID" value="XM_001644846.1"/>
</dbReference>
<proteinExistence type="predicted"/>
<organism evidence="2">
    <name type="scientific">Vanderwaltozyma polyspora (strain ATCC 22028 / DSM 70294 / BCRC 21397 / CBS 2163 / NBRC 10782 / NRRL Y-8283 / UCD 57-17)</name>
    <name type="common">Kluyveromyces polysporus</name>
    <dbReference type="NCBI Taxonomy" id="436907"/>
    <lineage>
        <taxon>Eukaryota</taxon>
        <taxon>Fungi</taxon>
        <taxon>Dikarya</taxon>
        <taxon>Ascomycota</taxon>
        <taxon>Saccharomycotina</taxon>
        <taxon>Saccharomycetes</taxon>
        <taxon>Saccharomycetales</taxon>
        <taxon>Saccharomycetaceae</taxon>
        <taxon>Vanderwaltozyma</taxon>
    </lineage>
</organism>
<dbReference type="FunCoup" id="A7TKY2">
    <property type="interactions" value="50"/>
</dbReference>
<sequence length="186" mass="21116">MNISATLNIFRLLYNPKLCVPQLAVPTFNQIPVPLDPSIKAIVFDKDNCFAYPHENKVWNEYSDKWEQFKKHYPPEALLIVSNSAGSSDDVGYKEALLLEESTGVSVLRHSTKKPGCQEEILNHFKSKNLIQSPEEIAIVGDRLFTDIMMANLMGSYSVWITVGVKLSSNPIIKLEKQLYQYLKPK</sequence>
<dbReference type="NCBIfam" id="TIGR01668">
    <property type="entry name" value="YqeG_hyp_ppase"/>
    <property type="match status" value="1"/>
</dbReference>
<dbReference type="Gene3D" id="3.40.50.1000">
    <property type="entry name" value="HAD superfamily/HAD-like"/>
    <property type="match status" value="1"/>
</dbReference>
<dbReference type="GeneID" id="5545228"/>
<dbReference type="GO" id="GO:0008962">
    <property type="term" value="F:phosphatidylglycerophosphatase activity"/>
    <property type="evidence" value="ECO:0007669"/>
    <property type="project" value="EnsemblFungi"/>
</dbReference>
<dbReference type="PANTHER" id="PTHR19288">
    <property type="entry name" value="4-NITROPHENYLPHOSPHATASE-RELATED"/>
    <property type="match status" value="1"/>
</dbReference>
<dbReference type="GO" id="GO:0032049">
    <property type="term" value="P:cardiolipin biosynthetic process"/>
    <property type="evidence" value="ECO:0007669"/>
    <property type="project" value="EnsemblFungi"/>
</dbReference>
<reference evidence="1 2" key="1">
    <citation type="journal article" date="2007" name="Proc. Natl. Acad. Sci. U.S.A.">
        <title>Independent sorting-out of thousands of duplicated gene pairs in two yeast species descended from a whole-genome duplication.</title>
        <authorList>
            <person name="Scannell D.R."/>
            <person name="Frank A.C."/>
            <person name="Conant G.C."/>
            <person name="Byrne K.P."/>
            <person name="Woolfit M."/>
            <person name="Wolfe K.H."/>
        </authorList>
    </citation>
    <scope>NUCLEOTIDE SEQUENCE [LARGE SCALE GENOMIC DNA]</scope>
    <source>
        <strain evidence="2">ATCC 22028 / DSM 70294 / BCRC 21397 / CBS 2163 / NBRC 10782 / NRRL Y-8283 / UCD 57-17</strain>
    </source>
</reference>
<keyword evidence="2" id="KW-1185">Reference proteome</keyword>
<dbReference type="EMBL" id="DS480411">
    <property type="protein sequence ID" value="EDO17038.1"/>
    <property type="molecule type" value="Genomic_DNA"/>
</dbReference>
<evidence type="ECO:0000313" key="1">
    <source>
        <dbReference type="EMBL" id="EDO17038.1"/>
    </source>
</evidence>
<dbReference type="PhylomeDB" id="A7TKY2"/>
<dbReference type="FunFam" id="3.40.50.1000:FF:000165">
    <property type="entry name" value="HAD superfamily phosphatase"/>
    <property type="match status" value="1"/>
</dbReference>
<dbReference type="OMA" id="MLMANMM"/>
<dbReference type="InterPro" id="IPR010021">
    <property type="entry name" value="PGPP1/Gep4"/>
</dbReference>
<dbReference type="InParanoid" id="A7TKY2"/>
<dbReference type="OrthoDB" id="198652at2759"/>
<dbReference type="HOGENOM" id="CLU_056221_3_2_1"/>
<dbReference type="InterPro" id="IPR023214">
    <property type="entry name" value="HAD_sf"/>
</dbReference>
<dbReference type="Proteomes" id="UP000000267">
    <property type="component" value="Unassembled WGS sequence"/>
</dbReference>
<protein>
    <recommendedName>
        <fullName evidence="3">Phosphatidylglycerophosphatase GEP4, mitochondrial</fullName>
    </recommendedName>
</protein>
<dbReference type="Pfam" id="PF09419">
    <property type="entry name" value="PGP_phosphatase"/>
    <property type="match status" value="1"/>
</dbReference>
<dbReference type="GO" id="GO:0005759">
    <property type="term" value="C:mitochondrial matrix"/>
    <property type="evidence" value="ECO:0007669"/>
    <property type="project" value="EnsemblFungi"/>
</dbReference>
<dbReference type="InterPro" id="IPR027706">
    <property type="entry name" value="PGP_Pase"/>
</dbReference>
<dbReference type="InterPro" id="IPR036412">
    <property type="entry name" value="HAD-like_sf"/>
</dbReference>